<keyword evidence="3" id="KW-1185">Reference proteome</keyword>
<name>A0ABN7K9E5_9BACT</name>
<dbReference type="Pfam" id="PF12705">
    <property type="entry name" value="PDDEXK_1"/>
    <property type="match status" value="1"/>
</dbReference>
<evidence type="ECO:0000259" key="1">
    <source>
        <dbReference type="Pfam" id="PF12705"/>
    </source>
</evidence>
<dbReference type="SUPFAM" id="SSF52540">
    <property type="entry name" value="P-loop containing nucleoside triphosphate hydrolases"/>
    <property type="match status" value="1"/>
</dbReference>
<feature type="domain" description="PD-(D/E)XK endonuclease-like" evidence="1">
    <location>
        <begin position="559"/>
        <end position="773"/>
    </location>
</feature>
<dbReference type="InterPro" id="IPR038726">
    <property type="entry name" value="PDDEXK_AddAB-type"/>
</dbReference>
<dbReference type="InterPro" id="IPR027417">
    <property type="entry name" value="P-loop_NTPase"/>
</dbReference>
<reference evidence="2 3" key="1">
    <citation type="submission" date="2020-11" db="EMBL/GenBank/DDBJ databases">
        <authorList>
            <person name="Peeters C."/>
        </authorList>
    </citation>
    <scope>NUCLEOTIDE SEQUENCE [LARGE SCALE GENOMIC DNA]</scope>
    <source>
        <strain evidence="2 3">LMG 7974</strain>
    </source>
</reference>
<dbReference type="RefSeq" id="WP_229932217.1">
    <property type="nucleotide sequence ID" value="NZ_CAJHOF010000003.1"/>
</dbReference>
<evidence type="ECO:0000313" key="2">
    <source>
        <dbReference type="EMBL" id="CAD7287515.1"/>
    </source>
</evidence>
<proteinExistence type="predicted"/>
<protein>
    <recommendedName>
        <fullName evidence="1">PD-(D/E)XK endonuclease-like domain-containing protein</fullName>
    </recommendedName>
</protein>
<gene>
    <name evidence="2" type="ORF">LMG7974_00394</name>
</gene>
<dbReference type="Gene3D" id="3.90.320.10">
    <property type="match status" value="1"/>
</dbReference>
<comment type="caution">
    <text evidence="2">The sequence shown here is derived from an EMBL/GenBank/DDBJ whole genome shotgun (WGS) entry which is preliminary data.</text>
</comment>
<dbReference type="InterPro" id="IPR011604">
    <property type="entry name" value="PDDEXK-like_dom_sf"/>
</dbReference>
<sequence length="776" mass="90440">MNYSQTNRLYVFSSTRAIREFAKSHQNSLLPKLISIGDFFDKCIYVKDYIKPSQAELMLCMQEACLKTQKLSSELKIPTDFFSFLKNKEYIFSFFKEISHQLKNVDDLKFADIYDSYEEHIEILSNLFKNYQEILSLKGYYDDITLPKNYYLNHGFIKAFDEILIQIDGVLSEFEWGILLEISKLTTLKISFITSVLNKKLTDKIVKISNAKIENYYKYELNLSTNELTKNEALPRNKNILTREFSIRSLQAAYVFEKISTFVLEGIDPSEIAVILPDESFSEILRLHDTHNFLSYAMGRSVSNTKLFIALTRVIELFDSSTDVNFDIDIKSQTKLNQHDTYFILNKISKQDYELLSANFSKVLSYEETIEILTQFAICMNASKQLLNILSTEIFALKPLMNRLKFHEILRLLLLELKTKTLDDVGGGAVRVMGLLESRGLEYKGVIIVDFNDDLVPKRSTNELFLSSVVRKKAGLISYTERENLQRSYYERLINNAKKVAISYVKNDEQIGSRFLKEFKCFNDDSYSDDEYIKIFKSGKVAKFHEIYESVNHDIFSERFSFSRLSTILACQRKYYYKYVLKIPEQKCLDDVPVSEYGVIIHQALRDYYSSNDKFDSEKFCEILKPKLNPLDYEIARIKFKKFQENENMRFNEGWSIKEMECEKEVVLNGIRLYGVIDRIDINGENVSVIDYKTGSSADALQLEFYKILIQNDQASSYFYDLKGKMSLISPSKSKNMPDIYEKLHELKNTPLDYKPNVTSKNCNYCQYKALCRGEV</sequence>
<dbReference type="Proteomes" id="UP000789803">
    <property type="component" value="Unassembled WGS sequence"/>
</dbReference>
<accession>A0ABN7K9E5</accession>
<dbReference type="EMBL" id="CAJHOF010000003">
    <property type="protein sequence ID" value="CAD7287515.1"/>
    <property type="molecule type" value="Genomic_DNA"/>
</dbReference>
<organism evidence="2 3">
    <name type="scientific">Campylobacter majalis</name>
    <dbReference type="NCBI Taxonomy" id="2790656"/>
    <lineage>
        <taxon>Bacteria</taxon>
        <taxon>Pseudomonadati</taxon>
        <taxon>Campylobacterota</taxon>
        <taxon>Epsilonproteobacteria</taxon>
        <taxon>Campylobacterales</taxon>
        <taxon>Campylobacteraceae</taxon>
        <taxon>Campylobacter</taxon>
    </lineage>
</organism>
<evidence type="ECO:0000313" key="3">
    <source>
        <dbReference type="Proteomes" id="UP000789803"/>
    </source>
</evidence>